<protein>
    <submittedName>
        <fullName evidence="3">ATP-binding protein</fullName>
    </submittedName>
</protein>
<dbReference type="Proteomes" id="UP001059844">
    <property type="component" value="Chromosome"/>
</dbReference>
<organism evidence="3 4">
    <name type="scientific">Flavobacterium cerinum</name>
    <dbReference type="NCBI Taxonomy" id="2502784"/>
    <lineage>
        <taxon>Bacteria</taxon>
        <taxon>Pseudomonadati</taxon>
        <taxon>Bacteroidota</taxon>
        <taxon>Flavobacteriia</taxon>
        <taxon>Flavobacteriales</taxon>
        <taxon>Flavobacteriaceae</taxon>
        <taxon>Flavobacterium</taxon>
    </lineage>
</organism>
<dbReference type="GO" id="GO:0005524">
    <property type="term" value="F:ATP binding"/>
    <property type="evidence" value="ECO:0007669"/>
    <property type="project" value="UniProtKB-KW"/>
</dbReference>
<dbReference type="Gene3D" id="3.30.950.30">
    <property type="entry name" value="Schlafen, AAA domain"/>
    <property type="match status" value="1"/>
</dbReference>
<name>A0ABY5IVP1_9FLAO</name>
<dbReference type="InterPro" id="IPR038461">
    <property type="entry name" value="Schlafen_AlbA_2_dom_sf"/>
</dbReference>
<dbReference type="Pfam" id="PF04326">
    <property type="entry name" value="SLFN_AlbA_2"/>
    <property type="match status" value="1"/>
</dbReference>
<keyword evidence="3" id="KW-0067">ATP-binding</keyword>
<evidence type="ECO:0000313" key="4">
    <source>
        <dbReference type="Proteomes" id="UP001059844"/>
    </source>
</evidence>
<gene>
    <name evidence="3" type="ORF">NOX80_04000</name>
</gene>
<evidence type="ECO:0000259" key="1">
    <source>
        <dbReference type="Pfam" id="PF04326"/>
    </source>
</evidence>
<dbReference type="InterPro" id="IPR007421">
    <property type="entry name" value="Schlafen_AlbA_2_dom"/>
</dbReference>
<keyword evidence="4" id="KW-1185">Reference proteome</keyword>
<dbReference type="Pfam" id="PF19351">
    <property type="entry name" value="DUF5929"/>
    <property type="match status" value="1"/>
</dbReference>
<feature type="domain" description="Schlafen AlbA-2" evidence="1">
    <location>
        <begin position="17"/>
        <end position="145"/>
    </location>
</feature>
<proteinExistence type="predicted"/>
<sequence>MINKRLLIKNLLAHNDESSFYDKKRQLNLHTKEGKAKFLKHICALSNSNPTNNSYIVVGVEDQDNEIVGDDFFDDSRIQNLVNAFLDNPPRIQYENVPFPHLPKDKVVGLVTIKPTHKISSFKKGIHTIPSKSVFIRRGSNSIPVEDPDIHYDTGLNYSNTETVISIENNSRNSIEHTLEGVIDFMNNRHKDMSPKYKVFKELFIVCWAGNKKKIRGKTFLSRVDIELINEQVKLFYSALDEVTVDYSDDCFTITEYLLLGLNDKTSYYPLEQVRIRFYDNGYYKMDTEMLFEPPEFNRKMLFHIYNSNLALIRKLQKGLPLSERENKDLENLPSTLMICYLNGFEEAKQKLIDAKLLLKSYDNPTVYVSFKEAMRILRKMKYGMNNE</sequence>
<reference evidence="3" key="1">
    <citation type="submission" date="2022-07" db="EMBL/GenBank/DDBJ databases">
        <title>Isolation, identification, and degradation of a PFOSA degrading strain from sewage treatment plant.</title>
        <authorList>
            <person name="Zhang L."/>
            <person name="Huo Y."/>
        </authorList>
    </citation>
    <scope>NUCLEOTIDE SEQUENCE</scope>
    <source>
        <strain evidence="3">C1</strain>
    </source>
</reference>
<accession>A0ABY5IVP1</accession>
<dbReference type="EMBL" id="CP101751">
    <property type="protein sequence ID" value="UUC46370.1"/>
    <property type="molecule type" value="Genomic_DNA"/>
</dbReference>
<evidence type="ECO:0000259" key="2">
    <source>
        <dbReference type="Pfam" id="PF19351"/>
    </source>
</evidence>
<feature type="domain" description="DUF5929" evidence="2">
    <location>
        <begin position="162"/>
        <end position="383"/>
    </location>
</feature>
<dbReference type="InterPro" id="IPR045973">
    <property type="entry name" value="DUF5929"/>
</dbReference>
<evidence type="ECO:0000313" key="3">
    <source>
        <dbReference type="EMBL" id="UUC46370.1"/>
    </source>
</evidence>
<keyword evidence="3" id="KW-0547">Nucleotide-binding</keyword>
<dbReference type="RefSeq" id="WP_256552035.1">
    <property type="nucleotide sequence ID" value="NZ_CP101751.1"/>
</dbReference>